<keyword evidence="2" id="KW-0479">Metal-binding</keyword>
<comment type="subcellular location">
    <subcellularLocation>
        <location evidence="1">Nucleus</location>
    </subcellularLocation>
</comment>
<dbReference type="Pfam" id="PF00096">
    <property type="entry name" value="zf-C2H2"/>
    <property type="match status" value="3"/>
</dbReference>
<dbReference type="Proteomes" id="UP000694843">
    <property type="component" value="Unplaced"/>
</dbReference>
<dbReference type="KEGG" id="hazt:125178779"/>
<dbReference type="GO" id="GO:0000978">
    <property type="term" value="F:RNA polymerase II cis-regulatory region sequence-specific DNA binding"/>
    <property type="evidence" value="ECO:0007669"/>
    <property type="project" value="TreeGrafter"/>
</dbReference>
<dbReference type="PANTHER" id="PTHR23235">
    <property type="entry name" value="KRUEPPEL-LIKE TRANSCRIPTION FACTOR"/>
    <property type="match status" value="1"/>
</dbReference>
<keyword evidence="10" id="KW-1185">Reference proteome</keyword>
<evidence type="ECO:0000256" key="7">
    <source>
        <dbReference type="PROSITE-ProRule" id="PRU00042"/>
    </source>
</evidence>
<feature type="region of interest" description="Disordered" evidence="8">
    <location>
        <begin position="226"/>
        <end position="245"/>
    </location>
</feature>
<gene>
    <name evidence="11" type="primary">LOC125178779</name>
</gene>
<evidence type="ECO:0000256" key="1">
    <source>
        <dbReference type="ARBA" id="ARBA00004123"/>
    </source>
</evidence>
<evidence type="ECO:0000256" key="6">
    <source>
        <dbReference type="ARBA" id="ARBA00023242"/>
    </source>
</evidence>
<evidence type="ECO:0000256" key="3">
    <source>
        <dbReference type="ARBA" id="ARBA00022737"/>
    </source>
</evidence>
<evidence type="ECO:0000313" key="11">
    <source>
        <dbReference type="RefSeq" id="XP_047739294.1"/>
    </source>
</evidence>
<dbReference type="InterPro" id="IPR036236">
    <property type="entry name" value="Znf_C2H2_sf"/>
</dbReference>
<evidence type="ECO:0000256" key="8">
    <source>
        <dbReference type="SAM" id="MobiDB-lite"/>
    </source>
</evidence>
<dbReference type="Gene3D" id="3.30.160.60">
    <property type="entry name" value="Classic Zinc Finger"/>
    <property type="match status" value="2"/>
</dbReference>
<dbReference type="FunFam" id="3.30.160.60:FF:001498">
    <property type="entry name" value="Zinc finger protein 404"/>
    <property type="match status" value="1"/>
</dbReference>
<dbReference type="PROSITE" id="PS50157">
    <property type="entry name" value="ZINC_FINGER_C2H2_2"/>
    <property type="match status" value="3"/>
</dbReference>
<dbReference type="PANTHER" id="PTHR23235:SF139">
    <property type="entry name" value="HUCKEBEIN"/>
    <property type="match status" value="1"/>
</dbReference>
<feature type="compositionally biased region" description="Basic and acidic residues" evidence="8">
    <location>
        <begin position="54"/>
        <end position="66"/>
    </location>
</feature>
<keyword evidence="3" id="KW-0677">Repeat</keyword>
<dbReference type="SMART" id="SM00355">
    <property type="entry name" value="ZnF_C2H2"/>
    <property type="match status" value="3"/>
</dbReference>
<keyword evidence="4 7" id="KW-0863">Zinc-finger</keyword>
<evidence type="ECO:0000313" key="10">
    <source>
        <dbReference type="Proteomes" id="UP000694843"/>
    </source>
</evidence>
<feature type="compositionally biased region" description="Basic and acidic residues" evidence="8">
    <location>
        <begin position="226"/>
        <end position="237"/>
    </location>
</feature>
<feature type="compositionally biased region" description="Polar residues" evidence="8">
    <location>
        <begin position="68"/>
        <end position="78"/>
    </location>
</feature>
<evidence type="ECO:0000256" key="4">
    <source>
        <dbReference type="ARBA" id="ARBA00022771"/>
    </source>
</evidence>
<feature type="domain" description="C2H2-type" evidence="9">
    <location>
        <begin position="175"/>
        <end position="211"/>
    </location>
</feature>
<reference evidence="11" key="1">
    <citation type="submission" date="2025-08" db="UniProtKB">
        <authorList>
            <consortium name="RefSeq"/>
        </authorList>
    </citation>
    <scope>IDENTIFICATION</scope>
    <source>
        <tissue evidence="11">Whole organism</tissue>
    </source>
</reference>
<dbReference type="SUPFAM" id="SSF57667">
    <property type="entry name" value="beta-beta-alpha zinc fingers"/>
    <property type="match status" value="1"/>
</dbReference>
<dbReference type="GO" id="GO:0008270">
    <property type="term" value="F:zinc ion binding"/>
    <property type="evidence" value="ECO:0007669"/>
    <property type="project" value="UniProtKB-KW"/>
</dbReference>
<dbReference type="FunFam" id="3.30.160.60:FF:000624">
    <property type="entry name" value="zinc finger protein 697"/>
    <property type="match status" value="1"/>
</dbReference>
<keyword evidence="5" id="KW-0862">Zinc</keyword>
<evidence type="ECO:0000256" key="5">
    <source>
        <dbReference type="ARBA" id="ARBA00022833"/>
    </source>
</evidence>
<dbReference type="PROSITE" id="PS00028">
    <property type="entry name" value="ZINC_FINGER_C2H2_1"/>
    <property type="match status" value="2"/>
</dbReference>
<accession>A0A979FT81</accession>
<organism evidence="10 11">
    <name type="scientific">Hyalella azteca</name>
    <name type="common">Amphipod</name>
    <dbReference type="NCBI Taxonomy" id="294128"/>
    <lineage>
        <taxon>Eukaryota</taxon>
        <taxon>Metazoa</taxon>
        <taxon>Ecdysozoa</taxon>
        <taxon>Arthropoda</taxon>
        <taxon>Crustacea</taxon>
        <taxon>Multicrustacea</taxon>
        <taxon>Malacostraca</taxon>
        <taxon>Eumalacostraca</taxon>
        <taxon>Peracarida</taxon>
        <taxon>Amphipoda</taxon>
        <taxon>Senticaudata</taxon>
        <taxon>Talitrida</taxon>
        <taxon>Talitroidea</taxon>
        <taxon>Hyalellidae</taxon>
        <taxon>Hyalella</taxon>
    </lineage>
</organism>
<dbReference type="GeneID" id="125178779"/>
<proteinExistence type="predicted"/>
<dbReference type="RefSeq" id="XP_047739294.1">
    <property type="nucleotide sequence ID" value="XM_047883338.1"/>
</dbReference>
<feature type="domain" description="C2H2-type" evidence="9">
    <location>
        <begin position="147"/>
        <end position="174"/>
    </location>
</feature>
<dbReference type="InterPro" id="IPR013087">
    <property type="entry name" value="Znf_C2H2_type"/>
</dbReference>
<evidence type="ECO:0000259" key="9">
    <source>
        <dbReference type="PROSITE" id="PS50157"/>
    </source>
</evidence>
<sequence>MNPLPQTGSLFRPWELRRDDTRNDGEDINFHCLLAHQNNCFASKAQPKSPGSRSESDDADSKELRANELTSPKYSTNVLERRHSEERNFNLHQKMKHIIGADEQPIKNKRPASSLTKAPHSSKLSLSNLESRLPLSDMCRKKRPKDKACSKCHNTFSNQAQLDAHMRGHFNVRNYGCEYIVESSTKRKCGKRFVRKEELTRHQRTHTGEKPHVCRICTKGFGRKDHLQKHEKTHERSQQSQFQIPPFNLPFPPPATTAFPLMTPPARSDLLLCQPNLLLHSLNLFSYAQVRHLQVDAEPAHASKLHHQSLDHMKIFTGLSHSRDFHNIVQPRTHYTS</sequence>
<dbReference type="GO" id="GO:0005634">
    <property type="term" value="C:nucleus"/>
    <property type="evidence" value="ECO:0007669"/>
    <property type="project" value="UniProtKB-SubCell"/>
</dbReference>
<protein>
    <submittedName>
        <fullName evidence="11">Zinc finger protein 613-like</fullName>
    </submittedName>
</protein>
<dbReference type="GO" id="GO:0000981">
    <property type="term" value="F:DNA-binding transcription factor activity, RNA polymerase II-specific"/>
    <property type="evidence" value="ECO:0007669"/>
    <property type="project" value="TreeGrafter"/>
</dbReference>
<name>A0A979FT81_HYAAZ</name>
<dbReference type="OrthoDB" id="6362124at2759"/>
<dbReference type="AlphaFoldDB" id="A0A979FT81"/>
<feature type="region of interest" description="Disordered" evidence="8">
    <location>
        <begin position="43"/>
        <end position="78"/>
    </location>
</feature>
<feature type="domain" description="C2H2-type" evidence="9">
    <location>
        <begin position="212"/>
        <end position="239"/>
    </location>
</feature>
<evidence type="ECO:0000256" key="2">
    <source>
        <dbReference type="ARBA" id="ARBA00022723"/>
    </source>
</evidence>
<keyword evidence="6" id="KW-0539">Nucleus</keyword>